<evidence type="ECO:0000313" key="5">
    <source>
        <dbReference type="Proteomes" id="UP001589810"/>
    </source>
</evidence>
<feature type="chain" id="PRO_5047302518" evidence="1">
    <location>
        <begin position="21"/>
        <end position="470"/>
    </location>
</feature>
<dbReference type="RefSeq" id="WP_273942520.1">
    <property type="nucleotide sequence ID" value="NZ_CP097263.1"/>
</dbReference>
<feature type="domain" description="Peptidase S33 tripeptidyl aminopeptidase-like C-terminal" evidence="3">
    <location>
        <begin position="372"/>
        <end position="461"/>
    </location>
</feature>
<dbReference type="InterPro" id="IPR000073">
    <property type="entry name" value="AB_hydrolase_1"/>
</dbReference>
<keyword evidence="5" id="KW-1185">Reference proteome</keyword>
<name>A0ABV6MMZ2_9PSEU</name>
<feature type="signal peptide" evidence="1">
    <location>
        <begin position="1"/>
        <end position="20"/>
    </location>
</feature>
<evidence type="ECO:0000256" key="1">
    <source>
        <dbReference type="SAM" id="SignalP"/>
    </source>
</evidence>
<evidence type="ECO:0000313" key="4">
    <source>
        <dbReference type="EMBL" id="MFC0541467.1"/>
    </source>
</evidence>
<dbReference type="Pfam" id="PF08386">
    <property type="entry name" value="Abhydrolase_4"/>
    <property type="match status" value="1"/>
</dbReference>
<dbReference type="InterPro" id="IPR029058">
    <property type="entry name" value="AB_hydrolase_fold"/>
</dbReference>
<accession>A0ABV6MMZ2</accession>
<dbReference type="Pfam" id="PF00561">
    <property type="entry name" value="Abhydrolase_1"/>
    <property type="match status" value="1"/>
</dbReference>
<evidence type="ECO:0000259" key="2">
    <source>
        <dbReference type="Pfam" id="PF00561"/>
    </source>
</evidence>
<dbReference type="EMBL" id="JBHLUD010000002">
    <property type="protein sequence ID" value="MFC0541467.1"/>
    <property type="molecule type" value="Genomic_DNA"/>
</dbReference>
<dbReference type="Proteomes" id="UP001589810">
    <property type="component" value="Unassembled WGS sequence"/>
</dbReference>
<reference evidence="4 5" key="1">
    <citation type="submission" date="2024-09" db="EMBL/GenBank/DDBJ databases">
        <authorList>
            <person name="Sun Q."/>
            <person name="Mori K."/>
        </authorList>
    </citation>
    <scope>NUCLEOTIDE SEQUENCE [LARGE SCALE GENOMIC DNA]</scope>
    <source>
        <strain evidence="4 5">TBRC 1432</strain>
    </source>
</reference>
<sequence>MHRIIALAAAVSFFAGPLLAGPGFRPSAVDWTDCGKGVLCATMTVPADWHHPGGPTTLVNLAKIPAKGAGEGTLIVNLGSGVGTATTHATPRMPVYDELTAHFDVVVMDSRGVGQPDNGTLIPCPVPQPAPTDLVKATSEADWDAHARKVAAYDASCRKAAGLLYDGLTSWQTAHDLEALRVAVGAPKLHYIGNSYGATYGQAYAELFPTHVRSMVLDSTPDHTRPRLEDWLRDRAITQEQQLFRFRDWCDARASCPLRGQDAVRIWDDLVAHPPVSVGVLDAGLLTSLLTPPTWPKLASALAKARDGDPGGFLTTIAPPPPESAGYLMNETLCHDYLPEVPSYQQFQPIERRLKAIAPHIGWTEGRLELGRCLGLSHGPSYPPALLKATGMPPALVVVGRLDSNSPSLGAANVAAQLPGARALWHGDGHAAYFLHGNTCVNGYVIRYLADDTLPPPGVTCPAEMMSHVG</sequence>
<gene>
    <name evidence="4" type="ORF">ACFFH7_08230</name>
</gene>
<organism evidence="4 5">
    <name type="scientific">Kutzneria chonburiensis</name>
    <dbReference type="NCBI Taxonomy" id="1483604"/>
    <lineage>
        <taxon>Bacteria</taxon>
        <taxon>Bacillati</taxon>
        <taxon>Actinomycetota</taxon>
        <taxon>Actinomycetes</taxon>
        <taxon>Pseudonocardiales</taxon>
        <taxon>Pseudonocardiaceae</taxon>
        <taxon>Kutzneria</taxon>
    </lineage>
</organism>
<proteinExistence type="predicted"/>
<comment type="caution">
    <text evidence="4">The sequence shown here is derived from an EMBL/GenBank/DDBJ whole genome shotgun (WGS) entry which is preliminary data.</text>
</comment>
<keyword evidence="4" id="KW-0378">Hydrolase</keyword>
<dbReference type="Gene3D" id="3.40.50.1820">
    <property type="entry name" value="alpha/beta hydrolase"/>
    <property type="match status" value="1"/>
</dbReference>
<evidence type="ECO:0000259" key="3">
    <source>
        <dbReference type="Pfam" id="PF08386"/>
    </source>
</evidence>
<dbReference type="SUPFAM" id="SSF53474">
    <property type="entry name" value="alpha/beta-Hydrolases"/>
    <property type="match status" value="1"/>
</dbReference>
<feature type="domain" description="AB hydrolase-1" evidence="2">
    <location>
        <begin position="99"/>
        <end position="269"/>
    </location>
</feature>
<keyword evidence="1" id="KW-0732">Signal</keyword>
<dbReference type="GO" id="GO:0016787">
    <property type="term" value="F:hydrolase activity"/>
    <property type="evidence" value="ECO:0007669"/>
    <property type="project" value="UniProtKB-KW"/>
</dbReference>
<dbReference type="InterPro" id="IPR013595">
    <property type="entry name" value="Pept_S33_TAP-like_C"/>
</dbReference>
<protein>
    <submittedName>
        <fullName evidence="4">Alpha/beta fold hydrolase</fullName>
    </submittedName>
</protein>